<name>G0R682_ICHMU</name>
<dbReference type="InParanoid" id="G0R682"/>
<feature type="compositionally biased region" description="Basic residues" evidence="2">
    <location>
        <begin position="312"/>
        <end position="322"/>
    </location>
</feature>
<evidence type="ECO:0000256" key="1">
    <source>
        <dbReference type="ARBA" id="ARBA00009947"/>
    </source>
</evidence>
<dbReference type="GeneID" id="14903080"/>
<dbReference type="EMBL" id="GL984390">
    <property type="protein sequence ID" value="EGR27046.1"/>
    <property type="molecule type" value="Genomic_DNA"/>
</dbReference>
<gene>
    <name evidence="3" type="ORF">IMG5_202840</name>
</gene>
<protein>
    <submittedName>
        <fullName evidence="3">Uncharacterized protein</fullName>
    </submittedName>
</protein>
<dbReference type="RefSeq" id="XP_004023930.1">
    <property type="nucleotide sequence ID" value="XM_004023881.1"/>
</dbReference>
<reference evidence="3 4" key="1">
    <citation type="submission" date="2011-07" db="EMBL/GenBank/DDBJ databases">
        <authorList>
            <person name="Coyne R."/>
            <person name="Brami D."/>
            <person name="Johnson J."/>
            <person name="Hostetler J."/>
            <person name="Hannick L."/>
            <person name="Clark T."/>
            <person name="Cassidy-Hanley D."/>
            <person name="Inman J."/>
        </authorList>
    </citation>
    <scope>NUCLEOTIDE SEQUENCE [LARGE SCALE GENOMIC DNA]</scope>
    <source>
        <strain evidence="3 4">G5</strain>
    </source>
</reference>
<sequence>MYSNIPIKVVYDNTALVTKNLQIEISNQIKSNKYLQLIDLYDLQIQQYRLQETYEQKVKETISKFKTQAKEIFQEQNAIISGSKREKDFTLQEIKNTDLYFDNSNAEENMIKNERFASTNLLPIDDYWFLALTQCELISNQVKINDKIILKSLKQIYYDQPDENQFTLNFEFNNLQELNLQQQIGMKGKIQQEKQLKKQKNRRTGVIRIVTHEIENESFFNYFNTLNFENEKANIDNLQDRLCIDYNISRAIIDEVLPYSLEYYLKVRKLKLQVQHRSIFENEDDDEDQYDQDKINDKIDNNQEFQEEQKKNKNQKGGKKKTTILQNDKKEQIYLKKKNQNYINDNFYDNNNCQQQ</sequence>
<dbReference type="InterPro" id="IPR037231">
    <property type="entry name" value="NAP-like_sf"/>
</dbReference>
<dbReference type="GO" id="GO:0006334">
    <property type="term" value="P:nucleosome assembly"/>
    <property type="evidence" value="ECO:0007669"/>
    <property type="project" value="InterPro"/>
</dbReference>
<feature type="region of interest" description="Disordered" evidence="2">
    <location>
        <begin position="304"/>
        <end position="325"/>
    </location>
</feature>
<evidence type="ECO:0000256" key="2">
    <source>
        <dbReference type="SAM" id="MobiDB-lite"/>
    </source>
</evidence>
<dbReference type="OrthoDB" id="312279at2759"/>
<proteinExistence type="inferred from homology"/>
<dbReference type="GO" id="GO:0005634">
    <property type="term" value="C:nucleus"/>
    <property type="evidence" value="ECO:0007669"/>
    <property type="project" value="InterPro"/>
</dbReference>
<dbReference type="Proteomes" id="UP000008983">
    <property type="component" value="Unassembled WGS sequence"/>
</dbReference>
<dbReference type="Gene3D" id="3.30.1120.90">
    <property type="entry name" value="Nucleosome assembly protein"/>
    <property type="match status" value="2"/>
</dbReference>
<organism evidence="3 4">
    <name type="scientific">Ichthyophthirius multifiliis</name>
    <name type="common">White spot disease agent</name>
    <name type="synonym">Ich</name>
    <dbReference type="NCBI Taxonomy" id="5932"/>
    <lineage>
        <taxon>Eukaryota</taxon>
        <taxon>Sar</taxon>
        <taxon>Alveolata</taxon>
        <taxon>Ciliophora</taxon>
        <taxon>Intramacronucleata</taxon>
        <taxon>Oligohymenophorea</taxon>
        <taxon>Hymenostomatida</taxon>
        <taxon>Ophryoglenina</taxon>
        <taxon>Ichthyophthirius</taxon>
    </lineage>
</organism>
<dbReference type="Pfam" id="PF00956">
    <property type="entry name" value="NAP"/>
    <property type="match status" value="2"/>
</dbReference>
<comment type="similarity">
    <text evidence="1">Belongs to the nucleosome assembly protein (NAP) family.</text>
</comment>
<dbReference type="STRING" id="857967.G0R682"/>
<accession>G0R682</accession>
<evidence type="ECO:0000313" key="4">
    <source>
        <dbReference type="Proteomes" id="UP000008983"/>
    </source>
</evidence>
<dbReference type="InterPro" id="IPR002164">
    <property type="entry name" value="NAP_family"/>
</dbReference>
<evidence type="ECO:0000313" key="3">
    <source>
        <dbReference type="EMBL" id="EGR27046.1"/>
    </source>
</evidence>
<dbReference type="SUPFAM" id="SSF143113">
    <property type="entry name" value="NAP-like"/>
    <property type="match status" value="1"/>
</dbReference>
<dbReference type="AlphaFoldDB" id="G0R682"/>
<keyword evidence="4" id="KW-1185">Reference proteome</keyword>